<dbReference type="AlphaFoldDB" id="A0A3B9IR11"/>
<reference evidence="4 5" key="1">
    <citation type="journal article" date="2018" name="Nat. Biotechnol.">
        <title>A standardized bacterial taxonomy based on genome phylogeny substantially revises the tree of life.</title>
        <authorList>
            <person name="Parks D.H."/>
            <person name="Chuvochina M."/>
            <person name="Waite D.W."/>
            <person name="Rinke C."/>
            <person name="Skarshewski A."/>
            <person name="Chaumeil P.A."/>
            <person name="Hugenholtz P."/>
        </authorList>
    </citation>
    <scope>NUCLEOTIDE SEQUENCE [LARGE SCALE GENOMIC DNA]</scope>
    <source>
        <strain evidence="4">UBA8739</strain>
    </source>
</reference>
<dbReference type="SUPFAM" id="SSF55103">
    <property type="entry name" value="FAD-linked oxidases, C-terminal domain"/>
    <property type="match status" value="1"/>
</dbReference>
<organism evidence="4 5">
    <name type="scientific">Tistrella mobilis</name>
    <dbReference type="NCBI Taxonomy" id="171437"/>
    <lineage>
        <taxon>Bacteria</taxon>
        <taxon>Pseudomonadati</taxon>
        <taxon>Pseudomonadota</taxon>
        <taxon>Alphaproteobacteria</taxon>
        <taxon>Geminicoccales</taxon>
        <taxon>Geminicoccaceae</taxon>
        <taxon>Tistrella</taxon>
    </lineage>
</organism>
<dbReference type="Pfam" id="PF02913">
    <property type="entry name" value="FAD-oxidase_C"/>
    <property type="match status" value="1"/>
</dbReference>
<evidence type="ECO:0000313" key="4">
    <source>
        <dbReference type="EMBL" id="HAE50301.1"/>
    </source>
</evidence>
<dbReference type="GO" id="GO:0050660">
    <property type="term" value="F:flavin adenine dinucleotide binding"/>
    <property type="evidence" value="ECO:0007669"/>
    <property type="project" value="InterPro"/>
</dbReference>
<dbReference type="GO" id="GO:0003824">
    <property type="term" value="F:catalytic activity"/>
    <property type="evidence" value="ECO:0007669"/>
    <property type="project" value="InterPro"/>
</dbReference>
<dbReference type="Proteomes" id="UP000257706">
    <property type="component" value="Unassembled WGS sequence"/>
</dbReference>
<protein>
    <submittedName>
        <fullName evidence="4">Hydroxyacid dehydrogenase</fullName>
    </submittedName>
</protein>
<dbReference type="InterPro" id="IPR016164">
    <property type="entry name" value="FAD-linked_Oxase-like_C"/>
</dbReference>
<proteinExistence type="predicted"/>
<evidence type="ECO:0000313" key="5">
    <source>
        <dbReference type="Proteomes" id="UP000257706"/>
    </source>
</evidence>
<keyword evidence="2" id="KW-0274">FAD</keyword>
<feature type="non-terminal residue" evidence="4">
    <location>
        <position position="1"/>
    </location>
</feature>
<evidence type="ECO:0000256" key="2">
    <source>
        <dbReference type="ARBA" id="ARBA00022827"/>
    </source>
</evidence>
<feature type="domain" description="FAD-binding oxidoreductase/transferase type 4 C-terminal" evidence="3">
    <location>
        <begin position="1"/>
        <end position="47"/>
    </location>
</feature>
<evidence type="ECO:0000259" key="3">
    <source>
        <dbReference type="Pfam" id="PF02913"/>
    </source>
</evidence>
<feature type="non-terminal residue" evidence="4">
    <location>
        <position position="47"/>
    </location>
</feature>
<sequence>GDGNIHFNVSRPVDMTDADFLARWHEVATAVHDLVAELDGSFSAEHG</sequence>
<dbReference type="EMBL" id="DMAI01000378">
    <property type="protein sequence ID" value="HAE50301.1"/>
    <property type="molecule type" value="Genomic_DNA"/>
</dbReference>
<accession>A0A3B9IR11</accession>
<keyword evidence="1" id="KW-0285">Flavoprotein</keyword>
<dbReference type="InterPro" id="IPR004113">
    <property type="entry name" value="FAD-bd_oxidored_4_C"/>
</dbReference>
<dbReference type="Gene3D" id="3.30.70.2740">
    <property type="match status" value="1"/>
</dbReference>
<comment type="caution">
    <text evidence="4">The sequence shown here is derived from an EMBL/GenBank/DDBJ whole genome shotgun (WGS) entry which is preliminary data.</text>
</comment>
<gene>
    <name evidence="4" type="ORF">DCK97_23085</name>
</gene>
<name>A0A3B9IR11_9PROT</name>
<evidence type="ECO:0000256" key="1">
    <source>
        <dbReference type="ARBA" id="ARBA00022630"/>
    </source>
</evidence>